<keyword evidence="4" id="KW-1185">Reference proteome</keyword>
<sequence>MYQGSTSLDTPVWHTVAKYKTWPSLLWRFSKPHSSLGYWPLAECAIQQDFKDIFSTLIVSLLPLSAHHVRLTKVEYTFFSQDAINNLMYLKFSQSNRLPNLKDPSRIINATTAITFSVSKDVARSICQYFVDARVIESADGKHQQVYTIEGSVWQLTPKGITILDRFCARNGIQQKQVSELASLRAMRLVILERDSQTDKLHCDQGTMEIVFRRLVGADSCNAMSSVTATDSSTMHEYRDNITEVKITAELKKSAKPFMGYNLIECTTKDRAYTFQYPDDRNKIFQFSKCSIYQLTQRAKDLINGSSSPRRPSERKHYTSSQRNGILKDFNTQRLDKILKDPSVRLLFRGQSRDTYCEENLTF</sequence>
<gene>
    <name evidence="3" type="ORF">QYS62_011532</name>
</gene>
<dbReference type="Gene3D" id="1.10.10.10">
    <property type="entry name" value="Winged helix-like DNA-binding domain superfamily/Winged helix DNA-binding domain"/>
    <property type="match status" value="1"/>
</dbReference>
<reference evidence="3 4" key="1">
    <citation type="submission" date="2024-04" db="EMBL/GenBank/DDBJ databases">
        <title>Complete genome sequence of Fusarium acuminatum.</title>
        <authorList>
            <person name="Lan B."/>
        </authorList>
    </citation>
    <scope>NUCLEOTIDE SEQUENCE [LARGE SCALE GENOMIC DNA]</scope>
    <source>
        <strain evidence="3">1A</strain>
    </source>
</reference>
<dbReference type="InterPro" id="IPR016137">
    <property type="entry name" value="RGS"/>
</dbReference>
<dbReference type="SUPFAM" id="SSF46785">
    <property type="entry name" value="Winged helix' DNA-binding domain"/>
    <property type="match status" value="1"/>
</dbReference>
<dbReference type="EMBL" id="CP151267">
    <property type="protein sequence ID" value="WZH50288.1"/>
    <property type="molecule type" value="Genomic_DNA"/>
</dbReference>
<evidence type="ECO:0000313" key="4">
    <source>
        <dbReference type="Proteomes" id="UP001489902"/>
    </source>
</evidence>
<dbReference type="PROSITE" id="PS50132">
    <property type="entry name" value="RGS"/>
    <property type="match status" value="1"/>
</dbReference>
<feature type="domain" description="RGS" evidence="2">
    <location>
        <begin position="334"/>
        <end position="363"/>
    </location>
</feature>
<dbReference type="InterPro" id="IPR036390">
    <property type="entry name" value="WH_DNA-bd_sf"/>
</dbReference>
<organism evidence="3 4">
    <name type="scientific">Fusarium acuminatum</name>
    <dbReference type="NCBI Taxonomy" id="5515"/>
    <lineage>
        <taxon>Eukaryota</taxon>
        <taxon>Fungi</taxon>
        <taxon>Dikarya</taxon>
        <taxon>Ascomycota</taxon>
        <taxon>Pezizomycotina</taxon>
        <taxon>Sordariomycetes</taxon>
        <taxon>Hypocreomycetidae</taxon>
        <taxon>Hypocreales</taxon>
        <taxon>Nectriaceae</taxon>
        <taxon>Fusarium</taxon>
        <taxon>Fusarium tricinctum species complex</taxon>
    </lineage>
</organism>
<accession>A0ABZ2XEJ6</accession>
<dbReference type="InterPro" id="IPR058855">
    <property type="entry name" value="RGS1/SST2-like_Fungal-DR"/>
</dbReference>
<evidence type="ECO:0000256" key="1">
    <source>
        <dbReference type="SAM" id="MobiDB-lite"/>
    </source>
</evidence>
<proteinExistence type="predicted"/>
<dbReference type="Pfam" id="PF25889">
    <property type="entry name" value="WHD_Fungal_DR"/>
    <property type="match status" value="1"/>
</dbReference>
<dbReference type="InterPro" id="IPR000591">
    <property type="entry name" value="DEP_dom"/>
</dbReference>
<evidence type="ECO:0000313" key="3">
    <source>
        <dbReference type="EMBL" id="WZH50288.1"/>
    </source>
</evidence>
<protein>
    <submittedName>
        <fullName evidence="3">Regulator of G protein signaling domain-containing protein</fullName>
    </submittedName>
</protein>
<evidence type="ECO:0000259" key="2">
    <source>
        <dbReference type="PROSITE" id="PS50132"/>
    </source>
</evidence>
<feature type="region of interest" description="Disordered" evidence="1">
    <location>
        <begin position="302"/>
        <end position="323"/>
    </location>
</feature>
<name>A0ABZ2XEJ6_9HYPO</name>
<dbReference type="SMART" id="SM00049">
    <property type="entry name" value="DEP"/>
    <property type="match status" value="1"/>
</dbReference>
<dbReference type="Proteomes" id="UP001489902">
    <property type="component" value="Chromosome 8"/>
</dbReference>
<dbReference type="InterPro" id="IPR036388">
    <property type="entry name" value="WH-like_DNA-bd_sf"/>
</dbReference>